<evidence type="ECO:0000313" key="2">
    <source>
        <dbReference type="EMBL" id="MBI1685787.1"/>
    </source>
</evidence>
<dbReference type="RefSeq" id="WP_198577683.1">
    <property type="nucleotide sequence ID" value="NZ_JADWOX010000015.1"/>
</dbReference>
<reference evidence="2 3" key="1">
    <citation type="submission" date="2020-11" db="EMBL/GenBank/DDBJ databases">
        <title>genome sequence of strain KACC 18849.</title>
        <authorList>
            <person name="Gao J."/>
            <person name="Zhang X."/>
        </authorList>
    </citation>
    <scope>NUCLEOTIDE SEQUENCE [LARGE SCALE GENOMIC DNA]</scope>
    <source>
        <strain evidence="2 3">KACC 18849</strain>
    </source>
</reference>
<protein>
    <submittedName>
        <fullName evidence="2">Uncharacterized protein</fullName>
    </submittedName>
</protein>
<name>A0ABS0T1N0_9CAUL</name>
<proteinExistence type="predicted"/>
<keyword evidence="1" id="KW-0472">Membrane</keyword>
<gene>
    <name evidence="2" type="ORF">I4Q42_19130</name>
</gene>
<evidence type="ECO:0000313" key="3">
    <source>
        <dbReference type="Proteomes" id="UP000639859"/>
    </source>
</evidence>
<feature type="transmembrane region" description="Helical" evidence="1">
    <location>
        <begin position="12"/>
        <end position="32"/>
    </location>
</feature>
<feature type="transmembrane region" description="Helical" evidence="1">
    <location>
        <begin position="52"/>
        <end position="75"/>
    </location>
</feature>
<keyword evidence="3" id="KW-1185">Reference proteome</keyword>
<dbReference type="Proteomes" id="UP000639859">
    <property type="component" value="Unassembled WGS sequence"/>
</dbReference>
<dbReference type="EMBL" id="JADWOX010000015">
    <property type="protein sequence ID" value="MBI1685787.1"/>
    <property type="molecule type" value="Genomic_DNA"/>
</dbReference>
<feature type="transmembrane region" description="Helical" evidence="1">
    <location>
        <begin position="112"/>
        <end position="135"/>
    </location>
</feature>
<keyword evidence="1" id="KW-0812">Transmembrane</keyword>
<organism evidence="2 3">
    <name type="scientific">Caulobacter hibisci</name>
    <dbReference type="NCBI Taxonomy" id="2035993"/>
    <lineage>
        <taxon>Bacteria</taxon>
        <taxon>Pseudomonadati</taxon>
        <taxon>Pseudomonadota</taxon>
        <taxon>Alphaproteobacteria</taxon>
        <taxon>Caulobacterales</taxon>
        <taxon>Caulobacteraceae</taxon>
        <taxon>Caulobacter</taxon>
    </lineage>
</organism>
<sequence>MRRASEQTTSARVIAGALFSYLAPSITLGMVYDQFAPGGSHNNSEAANVILGALVFGLLLGWPYLAVGLTAWAILDQIERHYPWAAALVGLAAGAGVAGFSFRDGLFFKLPIAWPLCTGVGLLTGLGVWWIAYGLQGLVKPATKPPKSRLVL</sequence>
<feature type="transmembrane region" description="Helical" evidence="1">
    <location>
        <begin position="82"/>
        <end position="100"/>
    </location>
</feature>
<evidence type="ECO:0000256" key="1">
    <source>
        <dbReference type="SAM" id="Phobius"/>
    </source>
</evidence>
<comment type="caution">
    <text evidence="2">The sequence shown here is derived from an EMBL/GenBank/DDBJ whole genome shotgun (WGS) entry which is preliminary data.</text>
</comment>
<accession>A0ABS0T1N0</accession>
<keyword evidence="1" id="KW-1133">Transmembrane helix</keyword>